<dbReference type="SUPFAM" id="SSF52833">
    <property type="entry name" value="Thioredoxin-like"/>
    <property type="match status" value="1"/>
</dbReference>
<protein>
    <recommendedName>
        <fullName evidence="3">Small peptidoglycan-associated lipoprotein</fullName>
    </recommendedName>
</protein>
<dbReference type="RefSeq" id="WP_155111121.1">
    <property type="nucleotide sequence ID" value="NZ_WMIB01000002.1"/>
</dbReference>
<dbReference type="PROSITE" id="PS51257">
    <property type="entry name" value="PROKAR_LIPOPROTEIN"/>
    <property type="match status" value="1"/>
</dbReference>
<dbReference type="OrthoDB" id="2864505at2"/>
<evidence type="ECO:0008006" key="3">
    <source>
        <dbReference type="Google" id="ProtNLM"/>
    </source>
</evidence>
<reference evidence="1 2" key="1">
    <citation type="journal article" date="2017" name="Int. J. Syst. Evol. Microbiol.">
        <title>Bacillus mangrovi sp. nov., isolated from a sediment sample from a mangrove forest.</title>
        <authorList>
            <person name="Gupta V."/>
            <person name="Singh P.K."/>
            <person name="Korpole S."/>
            <person name="Tanuku N.R.S."/>
            <person name="Pinnaka A.K."/>
        </authorList>
    </citation>
    <scope>NUCLEOTIDE SEQUENCE [LARGE SCALE GENOMIC DNA]</scope>
    <source>
        <strain evidence="1 2">KCTC 33872</strain>
    </source>
</reference>
<organism evidence="1 2">
    <name type="scientific">Metabacillus mangrovi</name>
    <dbReference type="NCBI Taxonomy" id="1491830"/>
    <lineage>
        <taxon>Bacteria</taxon>
        <taxon>Bacillati</taxon>
        <taxon>Bacillota</taxon>
        <taxon>Bacilli</taxon>
        <taxon>Bacillales</taxon>
        <taxon>Bacillaceae</taxon>
        <taxon>Metabacillus</taxon>
    </lineage>
</organism>
<name>A0A7X2S384_9BACI</name>
<sequence>MLSERKFRLDRILLAAVIGPALLLSSCSLQEALSSTPAPQVQSKGKIIVFFSDGEKIEEEEQYYDALLDIKEEYPEEYEKMRVYQEEQKNPFGIKSFPSLLIMEDRKIRVHVEGALKTKDQILSEIKTVLSQ</sequence>
<keyword evidence="2" id="KW-1185">Reference proteome</keyword>
<accession>A0A7X2S384</accession>
<evidence type="ECO:0000313" key="2">
    <source>
        <dbReference type="Proteomes" id="UP000434639"/>
    </source>
</evidence>
<proteinExistence type="predicted"/>
<dbReference type="InterPro" id="IPR036249">
    <property type="entry name" value="Thioredoxin-like_sf"/>
</dbReference>
<evidence type="ECO:0000313" key="1">
    <source>
        <dbReference type="EMBL" id="MTH52567.1"/>
    </source>
</evidence>
<gene>
    <name evidence="1" type="ORF">GKZ89_04040</name>
</gene>
<dbReference type="Proteomes" id="UP000434639">
    <property type="component" value="Unassembled WGS sequence"/>
</dbReference>
<dbReference type="AlphaFoldDB" id="A0A7X2S384"/>
<comment type="caution">
    <text evidence="1">The sequence shown here is derived from an EMBL/GenBank/DDBJ whole genome shotgun (WGS) entry which is preliminary data.</text>
</comment>
<dbReference type="EMBL" id="WMIB01000002">
    <property type="protein sequence ID" value="MTH52567.1"/>
    <property type="molecule type" value="Genomic_DNA"/>
</dbReference>